<comment type="caution">
    <text evidence="3">The sequence shown here is derived from an EMBL/GenBank/DDBJ whole genome shotgun (WGS) entry which is preliminary data.</text>
</comment>
<dbReference type="Proteomes" id="UP000642509">
    <property type="component" value="Unassembled WGS sequence"/>
</dbReference>
<feature type="region of interest" description="Disordered" evidence="1">
    <location>
        <begin position="499"/>
        <end position="525"/>
    </location>
</feature>
<keyword evidence="4" id="KW-1185">Reference proteome</keyword>
<dbReference type="InterPro" id="IPR003615">
    <property type="entry name" value="HNH_nuc"/>
</dbReference>
<sequence>MEELACIASALGSADGAVGDARVGTRSATCEPPADVAGALFGQVKSSEQLTELREALAGMASAGTEVEAIDRIRVLESLKATCAALQAREAVALDGLRRNREAAEGVPADQQGRGVGGEVALARRDPAQRGGRHIGLARALCHEMPNTLRALTDGEISEEHATAMARETAWLPVEHRRTVDELMSCRLGPIGVKKLAAEARAHAQRLDQESAVAQLERGTAERRVSVRPATGGMAYLTALLPMPQAVAVYANLHRDASTAVGVGDAEGRTRDQTMADLLVERATGQSSAPAIPTEIHLVMTDATLLDGDPASGWLPGQGPIPAEQARQMVTDPEAEVFLRRLFTAPESAHLVAMDSKARVFPPLLRRMLVLRDDVCRTPWCEAPIRHADHATPHSEGGLTSFNNGSGLCARCNYTKENAGWRHEATPDGLGVITPTGHRYENRTSPLLSRMYPSRHERPRHSSAPEARAAAVMSGWNTARTLARLSMAAALTGPDHRLERSGAGSNPTGHDFSGGGQRFLPTVGL</sequence>
<dbReference type="EMBL" id="BMLQ01000009">
    <property type="protein sequence ID" value="GGO48461.1"/>
    <property type="molecule type" value="Genomic_DNA"/>
</dbReference>
<evidence type="ECO:0000313" key="3">
    <source>
        <dbReference type="EMBL" id="GGO48461.1"/>
    </source>
</evidence>
<feature type="domain" description="HNH nuclease" evidence="2">
    <location>
        <begin position="364"/>
        <end position="414"/>
    </location>
</feature>
<organism evidence="3 4">
    <name type="scientific">Citricoccus zhacaiensis</name>
    <dbReference type="NCBI Taxonomy" id="489142"/>
    <lineage>
        <taxon>Bacteria</taxon>
        <taxon>Bacillati</taxon>
        <taxon>Actinomycetota</taxon>
        <taxon>Actinomycetes</taxon>
        <taxon>Micrococcales</taxon>
        <taxon>Micrococcaceae</taxon>
        <taxon>Citricoccus</taxon>
    </lineage>
</organism>
<protein>
    <recommendedName>
        <fullName evidence="2">HNH nuclease domain-containing protein</fullName>
    </recommendedName>
</protein>
<evidence type="ECO:0000256" key="1">
    <source>
        <dbReference type="SAM" id="MobiDB-lite"/>
    </source>
</evidence>
<accession>A0ABQ2M9F5</accession>
<evidence type="ECO:0000259" key="2">
    <source>
        <dbReference type="SMART" id="SM00507"/>
    </source>
</evidence>
<proteinExistence type="predicted"/>
<evidence type="ECO:0000313" key="4">
    <source>
        <dbReference type="Proteomes" id="UP000642509"/>
    </source>
</evidence>
<gene>
    <name evidence="3" type="ORF">GCM10010977_28080</name>
</gene>
<dbReference type="CDD" id="cd00085">
    <property type="entry name" value="HNHc"/>
    <property type="match status" value="1"/>
</dbReference>
<reference evidence="4" key="1">
    <citation type="journal article" date="2019" name="Int. J. Syst. Evol. Microbiol.">
        <title>The Global Catalogue of Microorganisms (GCM) 10K type strain sequencing project: providing services to taxonomists for standard genome sequencing and annotation.</title>
        <authorList>
            <consortium name="The Broad Institute Genomics Platform"/>
            <consortium name="The Broad Institute Genome Sequencing Center for Infectious Disease"/>
            <person name="Wu L."/>
            <person name="Ma J."/>
        </authorList>
    </citation>
    <scope>NUCLEOTIDE SEQUENCE [LARGE SCALE GENOMIC DNA]</scope>
    <source>
        <strain evidence="4">CGMCC 1.7064</strain>
    </source>
</reference>
<name>A0ABQ2M9F5_9MICC</name>
<dbReference type="SMART" id="SM00507">
    <property type="entry name" value="HNHc"/>
    <property type="match status" value="1"/>
</dbReference>
<dbReference type="RefSeq" id="WP_188806789.1">
    <property type="nucleotide sequence ID" value="NZ_BAAAOU010000008.1"/>
</dbReference>